<keyword evidence="1" id="KW-0732">Signal</keyword>
<feature type="signal peptide" evidence="1">
    <location>
        <begin position="1"/>
        <end position="27"/>
    </location>
</feature>
<reference evidence="2" key="1">
    <citation type="submission" date="2023-03" db="EMBL/GenBank/DDBJ databases">
        <title>Andean soil-derived lignocellulolytic bacterial consortium as a source of novel taxa and putative plastic-active enzymes.</title>
        <authorList>
            <person name="Diaz-Garcia L."/>
            <person name="Chuvochina M."/>
            <person name="Feuerriegel G."/>
            <person name="Bunk B."/>
            <person name="Sproer C."/>
            <person name="Streit W.R."/>
            <person name="Rodriguez L.M."/>
            <person name="Overmann J."/>
            <person name="Jimenez D.J."/>
        </authorList>
    </citation>
    <scope>NUCLEOTIDE SEQUENCE</scope>
    <source>
        <strain evidence="2">MAG 26</strain>
    </source>
</reference>
<evidence type="ECO:0000256" key="1">
    <source>
        <dbReference type="SAM" id="SignalP"/>
    </source>
</evidence>
<dbReference type="Proteomes" id="UP001218362">
    <property type="component" value="Chromosome"/>
</dbReference>
<feature type="chain" id="PRO_5042533992" description="DUF4148 domain-containing protein" evidence="1">
    <location>
        <begin position="28"/>
        <end position="106"/>
    </location>
</feature>
<gene>
    <name evidence="2" type="ORF">P0Y56_14340</name>
</gene>
<accession>A0AAJ6BM95</accession>
<dbReference type="AlphaFoldDB" id="A0AAJ6BM95"/>
<sequence length="106" mass="11289">MNKFLVATASVLATATLLAVPTAPVFAAGTDGAELMQQLTTLDQRITKAQDSGALSKGDAAKFGQRIDQLEKLHAQYGIDGFSKIETRSLGQKIAELKAELAQDRI</sequence>
<dbReference type="EMBL" id="CP119316">
    <property type="protein sequence ID" value="WEK46179.1"/>
    <property type="molecule type" value="Genomic_DNA"/>
</dbReference>
<dbReference type="KEGG" id="acob:P0Y56_14340"/>
<name>A0AAJ6BM95_9SPHN</name>
<evidence type="ECO:0000313" key="3">
    <source>
        <dbReference type="Proteomes" id="UP001218362"/>
    </source>
</evidence>
<protein>
    <recommendedName>
        <fullName evidence="4">DUF4148 domain-containing protein</fullName>
    </recommendedName>
</protein>
<organism evidence="2 3">
    <name type="scientific">Candidatus Andeanibacterium colombiense</name>
    <dbReference type="NCBI Taxonomy" id="3121345"/>
    <lineage>
        <taxon>Bacteria</taxon>
        <taxon>Pseudomonadati</taxon>
        <taxon>Pseudomonadota</taxon>
        <taxon>Alphaproteobacteria</taxon>
        <taxon>Sphingomonadales</taxon>
        <taxon>Sphingomonadaceae</taxon>
        <taxon>Candidatus Andeanibacterium</taxon>
    </lineage>
</organism>
<proteinExistence type="predicted"/>
<evidence type="ECO:0000313" key="2">
    <source>
        <dbReference type="EMBL" id="WEK46179.1"/>
    </source>
</evidence>
<evidence type="ECO:0008006" key="4">
    <source>
        <dbReference type="Google" id="ProtNLM"/>
    </source>
</evidence>